<reference evidence="5 6" key="1">
    <citation type="submission" date="2018-01" db="EMBL/GenBank/DDBJ databases">
        <title>Metagenomic assembled genomes from two thermal pools in the Uzon Caldera, Kamchatka, Russia.</title>
        <authorList>
            <person name="Wilkins L."/>
            <person name="Ettinger C."/>
        </authorList>
    </citation>
    <scope>NUCLEOTIDE SEQUENCE [LARGE SCALE GENOMIC DNA]</scope>
    <source>
        <strain evidence="5">ARK-04</strain>
    </source>
</reference>
<dbReference type="NCBIfam" id="TIGR01903">
    <property type="entry name" value="cas5_csm4"/>
    <property type="match status" value="1"/>
</dbReference>
<accession>A0A2N7QCT0</accession>
<proteinExistence type="inferred from homology"/>
<evidence type="ECO:0000256" key="3">
    <source>
        <dbReference type="ARBA" id="ARBA00022884"/>
    </source>
</evidence>
<comment type="caution">
    <text evidence="5">The sequence shown here is derived from an EMBL/GenBank/DDBJ whole genome shotgun (WGS) entry which is preliminary data.</text>
</comment>
<protein>
    <recommendedName>
        <fullName evidence="2">CRISPR system Cms protein Csm4</fullName>
    </recommendedName>
</protein>
<dbReference type="EMBL" id="PNJD01000277">
    <property type="protein sequence ID" value="PMP96303.1"/>
    <property type="molecule type" value="Genomic_DNA"/>
</dbReference>
<name>A0A2N7QCT0_9BACT</name>
<evidence type="ECO:0000256" key="4">
    <source>
        <dbReference type="ARBA" id="ARBA00023118"/>
    </source>
</evidence>
<dbReference type="AlphaFoldDB" id="A0A2N7QCT0"/>
<comment type="similarity">
    <text evidence="1">Belongs to the CRISPR-associated Csm4 family.</text>
</comment>
<organism evidence="5 6">
    <name type="scientific">Thermodesulfobacterium geofontis</name>
    <dbReference type="NCBI Taxonomy" id="1295609"/>
    <lineage>
        <taxon>Bacteria</taxon>
        <taxon>Pseudomonadati</taxon>
        <taxon>Thermodesulfobacteriota</taxon>
        <taxon>Thermodesulfobacteria</taxon>
        <taxon>Thermodesulfobacteriales</taxon>
        <taxon>Thermodesulfobacteriaceae</taxon>
        <taxon>Thermodesulfobacterium</taxon>
    </lineage>
</organism>
<dbReference type="InterPro" id="IPR005510">
    <property type="entry name" value="Csm4"/>
</dbReference>
<dbReference type="GO" id="GO:0003723">
    <property type="term" value="F:RNA binding"/>
    <property type="evidence" value="ECO:0007669"/>
    <property type="project" value="UniProtKB-KW"/>
</dbReference>
<evidence type="ECO:0000313" key="5">
    <source>
        <dbReference type="EMBL" id="PMP96303.1"/>
    </source>
</evidence>
<dbReference type="GO" id="GO:0051607">
    <property type="term" value="P:defense response to virus"/>
    <property type="evidence" value="ECO:0007669"/>
    <property type="project" value="UniProtKB-KW"/>
</dbReference>
<sequence length="329" mass="38419">MKLYRLHFECLSPFTTQVNSYTLFGAFCWGYRLLRGKSALKELLERFKSEPPFLISSPVFSAYDTLFYPCPQMIDKFSEPESEEKYKFQKEIKKIASIPKEALIEFLNGKINTKEELGNFLLEKGYIEKENEKSKEKWKIKSAKFNNFNRVRNSLNRLTLSTAGGGLINVTCYYYPKFVVYLLILDESFDVEIFKGIYNLVSLGGDKSIGYGRVKVSLIDEEKELVEFTKPISNHIYLLSPSFPDKSFDYENKDTLYQISIYCGFIENFYERLVKFIIKKRVFYLDAGSQLVVKVKKSFYGSLYPVAQNKEITIYQYGYAFPLYKRVVS</sequence>
<dbReference type="Proteomes" id="UP000235619">
    <property type="component" value="Unassembled WGS sequence"/>
</dbReference>
<evidence type="ECO:0000313" key="6">
    <source>
        <dbReference type="Proteomes" id="UP000235619"/>
    </source>
</evidence>
<gene>
    <name evidence="5" type="ORF">C0169_04605</name>
</gene>
<keyword evidence="4" id="KW-0051">Antiviral defense</keyword>
<evidence type="ECO:0000256" key="2">
    <source>
        <dbReference type="ARBA" id="ARBA00016109"/>
    </source>
</evidence>
<evidence type="ECO:0000256" key="1">
    <source>
        <dbReference type="ARBA" id="ARBA00005772"/>
    </source>
</evidence>
<keyword evidence="3" id="KW-0694">RNA-binding</keyword>